<keyword evidence="2" id="KW-1185">Reference proteome</keyword>
<evidence type="ECO:0000313" key="2">
    <source>
        <dbReference type="Proteomes" id="UP000887578"/>
    </source>
</evidence>
<keyword evidence="1" id="KW-0732">Signal</keyword>
<name>A0A914QCT8_9BILA</name>
<evidence type="ECO:0000313" key="3">
    <source>
        <dbReference type="WBParaSite" id="PDA_v2.g29529.t1"/>
    </source>
</evidence>
<reference evidence="3" key="1">
    <citation type="submission" date="2022-11" db="UniProtKB">
        <authorList>
            <consortium name="WormBaseParasite"/>
        </authorList>
    </citation>
    <scope>IDENTIFICATION</scope>
</reference>
<dbReference type="WBParaSite" id="PDA_v2.g29529.t1">
    <property type="protein sequence ID" value="PDA_v2.g29529.t1"/>
    <property type="gene ID" value="PDA_v2.g29529"/>
</dbReference>
<sequence>MFSFFKTIVITFAAILLLSNLIESAPAYYSYPGYGSNYITNSGVPYSAISGNYPGSSSWDNSIMSHILFK</sequence>
<organism evidence="2 3">
    <name type="scientific">Panagrolaimus davidi</name>
    <dbReference type="NCBI Taxonomy" id="227884"/>
    <lineage>
        <taxon>Eukaryota</taxon>
        <taxon>Metazoa</taxon>
        <taxon>Ecdysozoa</taxon>
        <taxon>Nematoda</taxon>
        <taxon>Chromadorea</taxon>
        <taxon>Rhabditida</taxon>
        <taxon>Tylenchina</taxon>
        <taxon>Panagrolaimomorpha</taxon>
        <taxon>Panagrolaimoidea</taxon>
        <taxon>Panagrolaimidae</taxon>
        <taxon>Panagrolaimus</taxon>
    </lineage>
</organism>
<feature type="chain" id="PRO_5038000384" evidence="1">
    <location>
        <begin position="25"/>
        <end position="70"/>
    </location>
</feature>
<feature type="signal peptide" evidence="1">
    <location>
        <begin position="1"/>
        <end position="24"/>
    </location>
</feature>
<proteinExistence type="predicted"/>
<dbReference type="Proteomes" id="UP000887578">
    <property type="component" value="Unplaced"/>
</dbReference>
<evidence type="ECO:0000256" key="1">
    <source>
        <dbReference type="SAM" id="SignalP"/>
    </source>
</evidence>
<dbReference type="AlphaFoldDB" id="A0A914QCT8"/>
<accession>A0A914QCT8</accession>
<protein>
    <submittedName>
        <fullName evidence="3">Uncharacterized protein</fullName>
    </submittedName>
</protein>